<dbReference type="CDD" id="cd00067">
    <property type="entry name" value="GAL4"/>
    <property type="match status" value="1"/>
</dbReference>
<evidence type="ECO:0000256" key="1">
    <source>
        <dbReference type="ARBA" id="ARBA00022723"/>
    </source>
</evidence>
<keyword evidence="3" id="KW-0805">Transcription regulation</keyword>
<evidence type="ECO:0000313" key="10">
    <source>
        <dbReference type="Proteomes" id="UP000030752"/>
    </source>
</evidence>
<dbReference type="GO" id="GO:0001228">
    <property type="term" value="F:DNA-binding transcription activator activity, RNA polymerase II-specific"/>
    <property type="evidence" value="ECO:0007669"/>
    <property type="project" value="TreeGrafter"/>
</dbReference>
<dbReference type="STRING" id="1220924.W2S1D5"/>
<dbReference type="PROSITE" id="PS00463">
    <property type="entry name" value="ZN2_CY6_FUNGAL_1"/>
    <property type="match status" value="1"/>
</dbReference>
<keyword evidence="2" id="KW-0862">Zinc</keyword>
<evidence type="ECO:0000259" key="8">
    <source>
        <dbReference type="PROSITE" id="PS50048"/>
    </source>
</evidence>
<keyword evidence="5" id="KW-0804">Transcription</keyword>
<dbReference type="CDD" id="cd12148">
    <property type="entry name" value="fungal_TF_MHR"/>
    <property type="match status" value="1"/>
</dbReference>
<dbReference type="Pfam" id="PF04082">
    <property type="entry name" value="Fungal_trans"/>
    <property type="match status" value="1"/>
</dbReference>
<evidence type="ECO:0000256" key="7">
    <source>
        <dbReference type="SAM" id="MobiDB-lite"/>
    </source>
</evidence>
<dbReference type="HOGENOM" id="CLU_007091_1_1_1"/>
<dbReference type="InterPro" id="IPR007219">
    <property type="entry name" value="XnlR_reg_dom"/>
</dbReference>
<evidence type="ECO:0000256" key="2">
    <source>
        <dbReference type="ARBA" id="ARBA00022833"/>
    </source>
</evidence>
<dbReference type="SUPFAM" id="SSF57701">
    <property type="entry name" value="Zn2/Cys6 DNA-binding domain"/>
    <property type="match status" value="1"/>
</dbReference>
<protein>
    <recommendedName>
        <fullName evidence="8">Zn(2)-C6 fungal-type domain-containing protein</fullName>
    </recommendedName>
</protein>
<dbReference type="InterPro" id="IPR036864">
    <property type="entry name" value="Zn2-C6_fun-type_DNA-bd_sf"/>
</dbReference>
<keyword evidence="4" id="KW-0238">DNA-binding</keyword>
<dbReference type="InterPro" id="IPR001138">
    <property type="entry name" value="Zn2Cys6_DnaBD"/>
</dbReference>
<dbReference type="GO" id="GO:0006351">
    <property type="term" value="P:DNA-templated transcription"/>
    <property type="evidence" value="ECO:0007669"/>
    <property type="project" value="InterPro"/>
</dbReference>
<dbReference type="GO" id="GO:0008270">
    <property type="term" value="F:zinc ion binding"/>
    <property type="evidence" value="ECO:0007669"/>
    <property type="project" value="InterPro"/>
</dbReference>
<evidence type="ECO:0000256" key="6">
    <source>
        <dbReference type="ARBA" id="ARBA00023242"/>
    </source>
</evidence>
<keyword evidence="10" id="KW-1185">Reference proteome</keyword>
<evidence type="ECO:0000256" key="4">
    <source>
        <dbReference type="ARBA" id="ARBA00023125"/>
    </source>
</evidence>
<dbReference type="Proteomes" id="UP000030752">
    <property type="component" value="Unassembled WGS sequence"/>
</dbReference>
<feature type="domain" description="Zn(2)-C6 fungal-type" evidence="8">
    <location>
        <begin position="11"/>
        <end position="43"/>
    </location>
</feature>
<dbReference type="eggNOG" id="ENOG502SH73">
    <property type="taxonomic scope" value="Eukaryota"/>
</dbReference>
<dbReference type="GeneID" id="19968982"/>
<dbReference type="PANTHER" id="PTHR31944:SF130">
    <property type="entry name" value="ZN(II)2CYS6 TRANSCRIPTION FACTO (EUROFUNG)"/>
    <property type="match status" value="1"/>
</dbReference>
<dbReference type="RefSeq" id="XP_008714223.1">
    <property type="nucleotide sequence ID" value="XM_008716001.1"/>
</dbReference>
<dbReference type="Pfam" id="PF00172">
    <property type="entry name" value="Zn_clus"/>
    <property type="match status" value="1"/>
</dbReference>
<name>W2S1D5_CYPE1</name>
<gene>
    <name evidence="9" type="ORF">HMPREF1541_01643</name>
</gene>
<evidence type="ECO:0000256" key="5">
    <source>
        <dbReference type="ARBA" id="ARBA00023163"/>
    </source>
</evidence>
<feature type="region of interest" description="Disordered" evidence="7">
    <location>
        <begin position="52"/>
        <end position="75"/>
    </location>
</feature>
<dbReference type="VEuPathDB" id="FungiDB:HMPREF1541_01643"/>
<reference evidence="9 10" key="1">
    <citation type="submission" date="2013-03" db="EMBL/GenBank/DDBJ databases">
        <title>The Genome Sequence of Phialophora europaea CBS 101466.</title>
        <authorList>
            <consortium name="The Broad Institute Genomics Platform"/>
            <person name="Cuomo C."/>
            <person name="de Hoog S."/>
            <person name="Gorbushina A."/>
            <person name="Walker B."/>
            <person name="Young S.K."/>
            <person name="Zeng Q."/>
            <person name="Gargeya S."/>
            <person name="Fitzgerald M."/>
            <person name="Haas B."/>
            <person name="Abouelleil A."/>
            <person name="Allen A.W."/>
            <person name="Alvarado L."/>
            <person name="Arachchi H.M."/>
            <person name="Berlin A.M."/>
            <person name="Chapman S.B."/>
            <person name="Gainer-Dewar J."/>
            <person name="Goldberg J."/>
            <person name="Griggs A."/>
            <person name="Gujja S."/>
            <person name="Hansen M."/>
            <person name="Howarth C."/>
            <person name="Imamovic A."/>
            <person name="Ireland A."/>
            <person name="Larimer J."/>
            <person name="McCowan C."/>
            <person name="Murphy C."/>
            <person name="Pearson M."/>
            <person name="Poon T.W."/>
            <person name="Priest M."/>
            <person name="Roberts A."/>
            <person name="Saif S."/>
            <person name="Shea T."/>
            <person name="Sisk P."/>
            <person name="Sykes S."/>
            <person name="Wortman J."/>
            <person name="Nusbaum C."/>
            <person name="Birren B."/>
        </authorList>
    </citation>
    <scope>NUCLEOTIDE SEQUENCE [LARGE SCALE GENOMIC DNA]</scope>
    <source>
        <strain evidence="9 10">CBS 101466</strain>
    </source>
</reference>
<accession>W2S1D5</accession>
<dbReference type="PROSITE" id="PS50048">
    <property type="entry name" value="ZN2_CY6_FUNGAL_2"/>
    <property type="match status" value="1"/>
</dbReference>
<dbReference type="SMART" id="SM00066">
    <property type="entry name" value="GAL4"/>
    <property type="match status" value="1"/>
</dbReference>
<organism evidence="9 10">
    <name type="scientific">Cyphellophora europaea (strain CBS 101466)</name>
    <name type="common">Phialophora europaea</name>
    <dbReference type="NCBI Taxonomy" id="1220924"/>
    <lineage>
        <taxon>Eukaryota</taxon>
        <taxon>Fungi</taxon>
        <taxon>Dikarya</taxon>
        <taxon>Ascomycota</taxon>
        <taxon>Pezizomycotina</taxon>
        <taxon>Eurotiomycetes</taxon>
        <taxon>Chaetothyriomycetidae</taxon>
        <taxon>Chaetothyriales</taxon>
        <taxon>Cyphellophoraceae</taxon>
        <taxon>Cyphellophora</taxon>
    </lineage>
</organism>
<dbReference type="GO" id="GO:0005634">
    <property type="term" value="C:nucleus"/>
    <property type="evidence" value="ECO:0007669"/>
    <property type="project" value="TreeGrafter"/>
</dbReference>
<dbReference type="InParanoid" id="W2S1D5"/>
<dbReference type="InterPro" id="IPR051430">
    <property type="entry name" value="Fungal_TF_Env_Response"/>
</dbReference>
<keyword evidence="1" id="KW-0479">Metal-binding</keyword>
<dbReference type="Gene3D" id="4.10.240.10">
    <property type="entry name" value="Zn(2)-C6 fungal-type DNA-binding domain"/>
    <property type="match status" value="1"/>
</dbReference>
<dbReference type="SMART" id="SM00906">
    <property type="entry name" value="Fungal_trans"/>
    <property type="match status" value="1"/>
</dbReference>
<proteinExistence type="predicted"/>
<evidence type="ECO:0000256" key="3">
    <source>
        <dbReference type="ARBA" id="ARBA00023015"/>
    </source>
</evidence>
<dbReference type="PANTHER" id="PTHR31944">
    <property type="entry name" value="HEME-RESPONSIVE ZINC FINGER TRANSCRIPTION FACTOR HAP1"/>
    <property type="match status" value="1"/>
</dbReference>
<dbReference type="GO" id="GO:0000978">
    <property type="term" value="F:RNA polymerase II cis-regulatory region sequence-specific DNA binding"/>
    <property type="evidence" value="ECO:0007669"/>
    <property type="project" value="TreeGrafter"/>
</dbReference>
<keyword evidence="6" id="KW-0539">Nucleus</keyword>
<evidence type="ECO:0000313" key="9">
    <source>
        <dbReference type="EMBL" id="ETN42487.1"/>
    </source>
</evidence>
<dbReference type="EMBL" id="KB822718">
    <property type="protein sequence ID" value="ETN42487.1"/>
    <property type="molecule type" value="Genomic_DNA"/>
</dbReference>
<dbReference type="OrthoDB" id="4236860at2759"/>
<dbReference type="AlphaFoldDB" id="W2S1D5"/>
<sequence>MGQKRRRLALSCVDCRRRKVKCGRELPSCVRCIKGGHGDACKYVSYDDKSGDLLTPTDESPEERRAASDAEESWTEEAETYYRHSKGGATSKTAYAVKRTAPQRSLEELQERVFELETYVRSAGSRPVSSEMFLGMGHPQGPGSRPKDTNQDFERSLLRGRSFKTQYTGPSNAASLLLQFEELSMFVKEILNRMPSFERSKDAVKRLQGSDAGTPAKKDPTELDLQTFVAMVPPKQRADALVQEYFDVLETTYRVLHIPSFQANYEAFWTNPQAADIEFVAQLLIVMAAMNCVVAGGVKGFLGRSSVGREDSHRWIEAAEAWLNKQSHKHTTLEYYQTNVLLIIAKRMTCYKVKREWVISQNLLSLAMAAGFHREPTYLSTKISPFDQEMRRRLWFSILELDIQSCCDRGMRAAIAPDDWDCLPPLNIHDEDFNETTQTMPSPKPLTDFTRTSFLCKLVQHLPLRLEMLTRINSISRTLELDTVMAFDSRIRAELDGLPVWTEKSVTRAPKALSSLVLHEYLLLLHQPFATQHLAQSQYFYSRCTRRESALSVIKRYCEMPETHALAFSNLRDDAFRASLATCHDIAVASGGREDLMQDKSLAVDLITKYVDLLGRRVKSLGQGFHSYWINSSALSLVYMKMAPDPANADDFVLQAVNRMVQLHNDLMRMQTTAVGAKALTPMSEAVAQLEAPLPSAQPLIQPLPDGMPTFDTLSGTMFDFDFDDSFAWWDTGAIGLGA</sequence>